<dbReference type="InterPro" id="IPR002035">
    <property type="entry name" value="VWF_A"/>
</dbReference>
<dbReference type="PANTHER" id="PTHR10166:SF37">
    <property type="entry name" value="STOLID, ISOFORM H"/>
    <property type="match status" value="1"/>
</dbReference>
<dbReference type="PANTHER" id="PTHR10166">
    <property type="entry name" value="VOLTAGE-DEPENDENT CALCIUM CHANNEL SUBUNIT ALPHA-2/DELTA-RELATED"/>
    <property type="match status" value="1"/>
</dbReference>
<dbReference type="InterPro" id="IPR021908">
    <property type="entry name" value="YfbK_C"/>
</dbReference>
<proteinExistence type="predicted"/>
<dbReference type="PROSITE" id="PS50234">
    <property type="entry name" value="VWFA"/>
    <property type="match status" value="1"/>
</dbReference>
<dbReference type="InterPro" id="IPR022156">
    <property type="entry name" value="Uncharacterised_YfbK_N"/>
</dbReference>
<keyword evidence="1" id="KW-0732">Signal</keyword>
<dbReference type="InterPro" id="IPR051173">
    <property type="entry name" value="Ca_channel_alpha-2/delta"/>
</dbReference>
<dbReference type="Pfam" id="PF12450">
    <property type="entry name" value="vWF_A"/>
    <property type="match status" value="1"/>
</dbReference>
<dbReference type="SMART" id="SM00327">
    <property type="entry name" value="VWA"/>
    <property type="match status" value="1"/>
</dbReference>
<dbReference type="CDD" id="cd01465">
    <property type="entry name" value="vWA_subgroup"/>
    <property type="match status" value="1"/>
</dbReference>
<dbReference type="Pfam" id="PF12034">
    <property type="entry name" value="YfbK_C"/>
    <property type="match status" value="1"/>
</dbReference>
<dbReference type="EMBL" id="FWDM01000022">
    <property type="protein sequence ID" value="SLM13508.1"/>
    <property type="molecule type" value="Genomic_DNA"/>
</dbReference>
<organism evidence="3">
    <name type="scientific">uncultured spirochete</name>
    <dbReference type="NCBI Taxonomy" id="156406"/>
    <lineage>
        <taxon>Bacteria</taxon>
        <taxon>Pseudomonadati</taxon>
        <taxon>Spirochaetota</taxon>
        <taxon>Spirochaetia</taxon>
        <taxon>Spirochaetales</taxon>
        <taxon>environmental samples</taxon>
    </lineage>
</organism>
<dbReference type="SUPFAM" id="SSF53300">
    <property type="entry name" value="vWA-like"/>
    <property type="match status" value="1"/>
</dbReference>
<evidence type="ECO:0000313" key="3">
    <source>
        <dbReference type="EMBL" id="SLM13508.1"/>
    </source>
</evidence>
<evidence type="ECO:0000256" key="1">
    <source>
        <dbReference type="SAM" id="SignalP"/>
    </source>
</evidence>
<gene>
    <name evidence="3" type="ORF">SPIROBIBN47_290085</name>
</gene>
<dbReference type="InterPro" id="IPR036465">
    <property type="entry name" value="vWFA_dom_sf"/>
</dbReference>
<feature type="chain" id="PRO_5018075313" description="VWFA domain-containing protein" evidence="1">
    <location>
        <begin position="34"/>
        <end position="564"/>
    </location>
</feature>
<evidence type="ECO:0000259" key="2">
    <source>
        <dbReference type="PROSITE" id="PS50234"/>
    </source>
</evidence>
<feature type="signal peptide" evidence="1">
    <location>
        <begin position="1"/>
        <end position="33"/>
    </location>
</feature>
<dbReference type="Gene3D" id="3.40.50.410">
    <property type="entry name" value="von Willebrand factor, type A domain"/>
    <property type="match status" value="1"/>
</dbReference>
<protein>
    <recommendedName>
        <fullName evidence="2">VWFA domain-containing protein</fullName>
    </recommendedName>
</protein>
<dbReference type="AlphaFoldDB" id="A0A3P3XJC6"/>
<accession>A0A3P3XJC6</accession>
<feature type="domain" description="VWFA" evidence="2">
    <location>
        <begin position="204"/>
        <end position="382"/>
    </location>
</feature>
<dbReference type="PROSITE" id="PS51257">
    <property type="entry name" value="PROKAR_LIPOPROTEIN"/>
    <property type="match status" value="1"/>
</dbReference>
<sequence length="564" mass="61646">MKYLSTQNRKARRTLYLAAGILILFTASCSTQPAPIGQASLPPSASASSPQAKEGVMYSMALPQSSAGPLAFVAQTGLPGSNGQTAALGSQPEFNTEEYQRIVDNPFRNTLGNPVSTFSIDVDTASYANVRRYLMESRKLPPKDAVRIEEMINYFTYSYAPPTGEHPVAATLTMAPAPWDPDHWLLRVAIKAKEIETANLPPSNLVFLMDTSGSMDEDNKLPLLKQSLKIMVEKLRPQDKVSIVAYAGTAGLVLDATSGAKKETILSAIERLEAGGSTAGGAGIKLAYEVAKRNFIQGGNNRVILCTDGDFNVGVSSTSDLERMIEDKRKENIYLTVIGVGTGNIKDSRMESLADKGNGNYAYIDNLLEGKKVFGKELWGNIFTVAKDVKIQIEFNPAIVSEYRLIGYENRLLAREDFNDDTKDAGEMGSGHAVTAFYELVKRGLDPQLNDLTFQQITIVPSNDVLIFKLRYKTPGDGQEASKLISMRFDQQALYKEFAACDDDFRFASAVVEFGMLLRDSPYKGSSSWKSAMDRARAAKGADPDGYRAEFVKLVEMAELVAGE</sequence>
<reference evidence="3" key="1">
    <citation type="submission" date="2017-02" db="EMBL/GenBank/DDBJ databases">
        <authorList>
            <person name="Regsiter A."/>
            <person name="William W."/>
        </authorList>
    </citation>
    <scope>NUCLEOTIDE SEQUENCE</scope>
    <source>
        <strain evidence="3">Bib</strain>
    </source>
</reference>
<name>A0A3P3XJC6_9SPIR</name>
<dbReference type="Pfam" id="PF00092">
    <property type="entry name" value="VWA"/>
    <property type="match status" value="1"/>
</dbReference>